<dbReference type="Gene3D" id="1.20.1250.20">
    <property type="entry name" value="MFS general substrate transporter like domains"/>
    <property type="match status" value="1"/>
</dbReference>
<feature type="transmembrane region" description="Helical" evidence="14">
    <location>
        <begin position="273"/>
        <end position="292"/>
    </location>
</feature>
<dbReference type="PRINTS" id="PR01035">
    <property type="entry name" value="TCRTETA"/>
</dbReference>
<gene>
    <name evidence="16" type="ORF">FOL46_000414</name>
</gene>
<dbReference type="GO" id="GO:0003723">
    <property type="term" value="F:RNA binding"/>
    <property type="evidence" value="ECO:0007669"/>
    <property type="project" value="InterPro"/>
</dbReference>
<comment type="caution">
    <text evidence="16">The sequence shown here is derived from an EMBL/GenBank/DDBJ whole genome shotgun (WGS) entry which is preliminary data.</text>
</comment>
<keyword evidence="10 14" id="KW-0472">Membrane</keyword>
<keyword evidence="5" id="KW-0813">Transport</keyword>
<feature type="compositionally biased region" description="Basic and acidic residues" evidence="13">
    <location>
        <begin position="185"/>
        <end position="196"/>
    </location>
</feature>
<dbReference type="InterPro" id="IPR041988">
    <property type="entry name" value="Ribosomal_uL24_KOW"/>
</dbReference>
<dbReference type="InterPro" id="IPR005824">
    <property type="entry name" value="KOW"/>
</dbReference>
<evidence type="ECO:0000256" key="3">
    <source>
        <dbReference type="ARBA" id="ARBA00010618"/>
    </source>
</evidence>
<dbReference type="SMART" id="SM00739">
    <property type="entry name" value="KOW"/>
    <property type="match status" value="1"/>
</dbReference>
<keyword evidence="11" id="KW-0687">Ribonucleoprotein</keyword>
<dbReference type="Proteomes" id="UP000572268">
    <property type="component" value="Unassembled WGS sequence"/>
</dbReference>
<evidence type="ECO:0000256" key="6">
    <source>
        <dbReference type="ARBA" id="ARBA00022475"/>
    </source>
</evidence>
<evidence type="ECO:0000256" key="13">
    <source>
        <dbReference type="SAM" id="MobiDB-lite"/>
    </source>
</evidence>
<feature type="region of interest" description="Disordered" evidence="13">
    <location>
        <begin position="93"/>
        <end position="122"/>
    </location>
</feature>
<dbReference type="InterPro" id="IPR036259">
    <property type="entry name" value="MFS_trans_sf"/>
</dbReference>
<dbReference type="InterPro" id="IPR050171">
    <property type="entry name" value="MFS_Transporters"/>
</dbReference>
<name>A0A7J6KVM6_PEROL</name>
<dbReference type="PROSITE" id="PS01108">
    <property type="entry name" value="RIBOSOMAL_L24"/>
    <property type="match status" value="1"/>
</dbReference>
<protein>
    <recommendedName>
        <fullName evidence="12">Large ribosomal subunit protein uL24c</fullName>
    </recommendedName>
</protein>
<dbReference type="Pfam" id="PF17136">
    <property type="entry name" value="ribosomal_L24"/>
    <property type="match status" value="1"/>
</dbReference>
<evidence type="ECO:0000256" key="12">
    <source>
        <dbReference type="ARBA" id="ARBA00035282"/>
    </source>
</evidence>
<dbReference type="SUPFAM" id="SSF50104">
    <property type="entry name" value="Translation proteins SH3-like domain"/>
    <property type="match status" value="1"/>
</dbReference>
<feature type="transmembrane region" description="Helical" evidence="14">
    <location>
        <begin position="447"/>
        <end position="470"/>
    </location>
</feature>
<feature type="domain" description="Major facilitator superfamily (MFS) profile" evidence="15">
    <location>
        <begin position="207"/>
        <end position="595"/>
    </location>
</feature>
<feature type="transmembrane region" description="Helical" evidence="14">
    <location>
        <begin position="482"/>
        <end position="501"/>
    </location>
</feature>
<keyword evidence="9 14" id="KW-1133">Transmembrane helix</keyword>
<dbReference type="InterPro" id="IPR020846">
    <property type="entry name" value="MFS_dom"/>
</dbReference>
<dbReference type="InterPro" id="IPR014722">
    <property type="entry name" value="Rib_uL2_dom2"/>
</dbReference>
<dbReference type="EMBL" id="JABANN010001086">
    <property type="protein sequence ID" value="KAF4651258.1"/>
    <property type="molecule type" value="Genomic_DNA"/>
</dbReference>
<dbReference type="GO" id="GO:1990904">
    <property type="term" value="C:ribonucleoprotein complex"/>
    <property type="evidence" value="ECO:0007669"/>
    <property type="project" value="UniProtKB-KW"/>
</dbReference>
<dbReference type="InterPro" id="IPR003256">
    <property type="entry name" value="Ribosomal_uL24"/>
</dbReference>
<dbReference type="Pfam" id="PF07690">
    <property type="entry name" value="MFS_1"/>
    <property type="match status" value="1"/>
</dbReference>
<dbReference type="InterPro" id="IPR011701">
    <property type="entry name" value="MFS"/>
</dbReference>
<feature type="transmembrane region" description="Helical" evidence="14">
    <location>
        <begin position="418"/>
        <end position="441"/>
    </location>
</feature>
<dbReference type="Pfam" id="PF00467">
    <property type="entry name" value="KOW"/>
    <property type="match status" value="1"/>
</dbReference>
<dbReference type="PANTHER" id="PTHR23517">
    <property type="entry name" value="RESISTANCE PROTEIN MDTM, PUTATIVE-RELATED-RELATED"/>
    <property type="match status" value="1"/>
</dbReference>
<feature type="non-terminal residue" evidence="16">
    <location>
        <position position="1"/>
    </location>
</feature>
<proteinExistence type="inferred from homology"/>
<evidence type="ECO:0000256" key="2">
    <source>
        <dbReference type="ARBA" id="ARBA00004651"/>
    </source>
</evidence>
<comment type="subcellular location">
    <subcellularLocation>
        <location evidence="2">Cell membrane</location>
        <topology evidence="2">Multi-pass membrane protein</topology>
    </subcellularLocation>
</comment>
<dbReference type="InterPro" id="IPR005825">
    <property type="entry name" value="Ribosomal_uL24_CS"/>
</dbReference>
<reference evidence="16 17" key="1">
    <citation type="submission" date="2020-04" db="EMBL/GenBank/DDBJ databases">
        <title>Perkinsus olseni comparative genomics.</title>
        <authorList>
            <person name="Bogema D.R."/>
        </authorList>
    </citation>
    <scope>NUCLEOTIDE SEQUENCE [LARGE SCALE GENOMIC DNA]</scope>
    <source>
        <strain evidence="16">ATCC PRA-31</strain>
    </source>
</reference>
<evidence type="ECO:0000256" key="11">
    <source>
        <dbReference type="ARBA" id="ARBA00023274"/>
    </source>
</evidence>
<evidence type="ECO:0000259" key="15">
    <source>
        <dbReference type="PROSITE" id="PS50850"/>
    </source>
</evidence>
<keyword evidence="8" id="KW-0689">Ribosomal protein</keyword>
<evidence type="ECO:0000256" key="10">
    <source>
        <dbReference type="ARBA" id="ARBA00023136"/>
    </source>
</evidence>
<dbReference type="CDD" id="cd06089">
    <property type="entry name" value="KOW_RPL26"/>
    <property type="match status" value="1"/>
</dbReference>
<feature type="transmembrane region" description="Helical" evidence="14">
    <location>
        <begin position="331"/>
        <end position="349"/>
    </location>
</feature>
<feature type="transmembrane region" description="Helical" evidence="14">
    <location>
        <begin position="241"/>
        <end position="261"/>
    </location>
</feature>
<comment type="similarity">
    <text evidence="3">Belongs to the universal ribosomal protein uL24 family.</text>
</comment>
<dbReference type="GO" id="GO:0003735">
    <property type="term" value="F:structural constituent of ribosome"/>
    <property type="evidence" value="ECO:0007669"/>
    <property type="project" value="InterPro"/>
</dbReference>
<dbReference type="CDD" id="cd17325">
    <property type="entry name" value="MFS_MdtG_SLC18_like"/>
    <property type="match status" value="1"/>
</dbReference>
<evidence type="ECO:0000256" key="7">
    <source>
        <dbReference type="ARBA" id="ARBA00022692"/>
    </source>
</evidence>
<dbReference type="HAMAP" id="MF_01326_B">
    <property type="entry name" value="Ribosomal_uL24_B"/>
    <property type="match status" value="1"/>
</dbReference>
<evidence type="ECO:0000313" key="16">
    <source>
        <dbReference type="EMBL" id="KAF4651258.1"/>
    </source>
</evidence>
<dbReference type="InterPro" id="IPR005829">
    <property type="entry name" value="Sugar_transporter_CS"/>
</dbReference>
<feature type="transmembrane region" description="Helical" evidence="14">
    <location>
        <begin position="361"/>
        <end position="381"/>
    </location>
</feature>
<dbReference type="PROSITE" id="PS50850">
    <property type="entry name" value="MFS"/>
    <property type="match status" value="1"/>
</dbReference>
<feature type="region of interest" description="Disordered" evidence="13">
    <location>
        <begin position="160"/>
        <end position="196"/>
    </location>
</feature>
<dbReference type="AlphaFoldDB" id="A0A7J6KVM6"/>
<evidence type="ECO:0000256" key="5">
    <source>
        <dbReference type="ARBA" id="ARBA00022448"/>
    </source>
</evidence>
<feature type="transmembrane region" description="Helical" evidence="14">
    <location>
        <begin position="298"/>
        <end position="319"/>
    </location>
</feature>
<feature type="transmembrane region" description="Helical" evidence="14">
    <location>
        <begin position="571"/>
        <end position="591"/>
    </location>
</feature>
<dbReference type="InterPro" id="IPR008991">
    <property type="entry name" value="Translation_prot_SH3-like_sf"/>
</dbReference>
<keyword evidence="7 14" id="KW-0812">Transmembrane</keyword>
<dbReference type="GO" id="GO:0022857">
    <property type="term" value="F:transmembrane transporter activity"/>
    <property type="evidence" value="ECO:0007669"/>
    <property type="project" value="InterPro"/>
</dbReference>
<evidence type="ECO:0000256" key="9">
    <source>
        <dbReference type="ARBA" id="ARBA00022989"/>
    </source>
</evidence>
<dbReference type="InterPro" id="IPR057264">
    <property type="entry name" value="Ribosomal_uL24_C"/>
</dbReference>
<comment type="function">
    <text evidence="1">One of two assembly initiator proteins, it binds directly to the 5'-end of the 23S rRNA, where it nucleates assembly of the 50S subunit.</text>
</comment>
<evidence type="ECO:0000256" key="4">
    <source>
        <dbReference type="ARBA" id="ARBA00011838"/>
    </source>
</evidence>
<evidence type="ECO:0000256" key="1">
    <source>
        <dbReference type="ARBA" id="ARBA00004072"/>
    </source>
</evidence>
<comment type="subunit">
    <text evidence="4">Part of the 50S ribosomal subunit.</text>
</comment>
<evidence type="ECO:0000313" key="17">
    <source>
        <dbReference type="Proteomes" id="UP000572268"/>
    </source>
</evidence>
<accession>A0A7J6KVM6</accession>
<dbReference type="GO" id="GO:0005886">
    <property type="term" value="C:plasma membrane"/>
    <property type="evidence" value="ECO:0007669"/>
    <property type="project" value="UniProtKB-SubCell"/>
</dbReference>
<organism evidence="16 17">
    <name type="scientific">Perkinsus olseni</name>
    <name type="common">Perkinsus atlanticus</name>
    <dbReference type="NCBI Taxonomy" id="32597"/>
    <lineage>
        <taxon>Eukaryota</taxon>
        <taxon>Sar</taxon>
        <taxon>Alveolata</taxon>
        <taxon>Perkinsozoa</taxon>
        <taxon>Perkinsea</taxon>
        <taxon>Perkinsida</taxon>
        <taxon>Perkinsidae</taxon>
        <taxon>Perkinsus</taxon>
    </lineage>
</organism>
<keyword evidence="6" id="KW-1003">Cell membrane</keyword>
<dbReference type="GO" id="GO:0005840">
    <property type="term" value="C:ribosome"/>
    <property type="evidence" value="ECO:0007669"/>
    <property type="project" value="UniProtKB-KW"/>
</dbReference>
<dbReference type="Gene3D" id="2.30.30.30">
    <property type="match status" value="1"/>
</dbReference>
<evidence type="ECO:0000256" key="14">
    <source>
        <dbReference type="SAM" id="Phobius"/>
    </source>
</evidence>
<dbReference type="InterPro" id="IPR001958">
    <property type="entry name" value="Tet-R_TetA/multi-R_MdtG-like"/>
</dbReference>
<evidence type="ECO:0000256" key="8">
    <source>
        <dbReference type="ARBA" id="ARBA00022980"/>
    </source>
</evidence>
<sequence>HLIRTWKVRVGDMVEIISGKDKGTQGEILQTDYRRNMVKVRGANLRRMKDKDGNDYQIEKKIHYSNVNLLDPVFKKPTRVDLRWTEDGQLLSMKTGERSDKEEDDVEKKTAYGPRTKTDSESTAACLTAAKASSFDVEGTLSVSVPVASRVSHRGMVADPTAELDDQLIGENLRTSSQEEEEREEREKVREDSKESATVKYSPIDRRVWPIALSTGLMGISIGLVQPVLPLLATSLNISTAQFGQVIAVVGLSRIFCTIPTSILADVFGRRPLLVFGAAASAMSMAGLGAASSFNQLLFWRLLGGASSAGQMTGAHLYLADISEPENRSRTMAPVVAAWGVGFAAGPAVGGLLAEAFGTQVPFYGTAAVIAAVAAVNHRMLPETHKRSLQSNRKGRVPIRVTLANYRKLLEHPVIRQASLITGTFWFMQTGCQLCLLPLLLIEQFSFTAGGVGVVYATLAATGALFSQPAANISDRVSRRSCIVPGSLLVAASVAGLPIAAATGSTSLLYCSLSGWAVGSALVGTAPTALVADAVNEKERASALALLRTAQDFGGFMGPLVLAWAADMFGMGVPLYSAAAAVSVVALRFWMKHIEGSPPMSSGAPPSEEDPETTQFRKNINVWKDAVPDYSRVGQLVAVLIHIAVSQMKLALNLFNRCRDQFVNVSVPEQWMLKFAPTNMLQYTTRTRSSCTAVRIPGQFWIPLLYSWKGYVV</sequence>
<dbReference type="GO" id="GO:0006412">
    <property type="term" value="P:translation"/>
    <property type="evidence" value="ECO:0007669"/>
    <property type="project" value="InterPro"/>
</dbReference>
<dbReference type="SUPFAM" id="SSF103473">
    <property type="entry name" value="MFS general substrate transporter"/>
    <property type="match status" value="1"/>
</dbReference>
<feature type="compositionally biased region" description="Basic and acidic residues" evidence="13">
    <location>
        <begin position="95"/>
        <end position="120"/>
    </location>
</feature>
<dbReference type="PROSITE" id="PS00216">
    <property type="entry name" value="SUGAR_TRANSPORT_1"/>
    <property type="match status" value="1"/>
</dbReference>
<feature type="transmembrane region" description="Helical" evidence="14">
    <location>
        <begin position="208"/>
        <end position="229"/>
    </location>
</feature>